<dbReference type="Proteomes" id="UP000011693">
    <property type="component" value="Unassembled WGS sequence"/>
</dbReference>
<name>M0ACP3_9EURY</name>
<evidence type="ECO:0000313" key="2">
    <source>
        <dbReference type="Proteomes" id="UP000011693"/>
    </source>
</evidence>
<dbReference type="EMBL" id="AOIN01000085">
    <property type="protein sequence ID" value="ELY96161.1"/>
    <property type="molecule type" value="Genomic_DNA"/>
</dbReference>
<reference evidence="1 2" key="1">
    <citation type="journal article" date="2014" name="PLoS Genet.">
        <title>Phylogenetically driven sequencing of extremely halophilic archaea reveals strategies for static and dynamic osmo-response.</title>
        <authorList>
            <person name="Becker E.A."/>
            <person name="Seitzer P.M."/>
            <person name="Tritt A."/>
            <person name="Larsen D."/>
            <person name="Krusor M."/>
            <person name="Yao A.I."/>
            <person name="Wu D."/>
            <person name="Madern D."/>
            <person name="Eisen J.A."/>
            <person name="Darling A.E."/>
            <person name="Facciotti M.T."/>
        </authorList>
    </citation>
    <scope>NUCLEOTIDE SEQUENCE [LARGE SCALE GENOMIC DNA]</scope>
    <source>
        <strain evidence="1 2">JCM 10990</strain>
    </source>
</reference>
<gene>
    <name evidence="1" type="ORF">C482_16008</name>
</gene>
<comment type="caution">
    <text evidence="1">The sequence shown here is derived from an EMBL/GenBank/DDBJ whole genome shotgun (WGS) entry which is preliminary data.</text>
</comment>
<organism evidence="1 2">
    <name type="scientific">Natrialba chahannaoensis JCM 10990</name>
    <dbReference type="NCBI Taxonomy" id="1227492"/>
    <lineage>
        <taxon>Archaea</taxon>
        <taxon>Methanobacteriati</taxon>
        <taxon>Methanobacteriota</taxon>
        <taxon>Stenosarchaea group</taxon>
        <taxon>Halobacteria</taxon>
        <taxon>Halobacteriales</taxon>
        <taxon>Natrialbaceae</taxon>
        <taxon>Natrialba</taxon>
    </lineage>
</organism>
<keyword evidence="2" id="KW-1185">Reference proteome</keyword>
<protein>
    <recommendedName>
        <fullName evidence="3">SHOCT domain-containing protein</fullName>
    </recommendedName>
</protein>
<evidence type="ECO:0000313" key="1">
    <source>
        <dbReference type="EMBL" id="ELY96161.1"/>
    </source>
</evidence>
<proteinExistence type="predicted"/>
<evidence type="ECO:0008006" key="3">
    <source>
        <dbReference type="Google" id="ProtNLM"/>
    </source>
</evidence>
<dbReference type="PATRIC" id="fig|1227492.4.peg.3182"/>
<sequence>MVALFVFGVTVYFGVSYIITELHHGWTAAEPEPDPDPDEDEAKLDELNEMYERGEIDENELEERIEKVYSANSVK</sequence>
<accession>M0ACP3</accession>
<dbReference type="AlphaFoldDB" id="M0ACP3"/>